<evidence type="ECO:0000313" key="19">
    <source>
        <dbReference type="Proteomes" id="UP001060504"/>
    </source>
</evidence>
<evidence type="ECO:0000256" key="7">
    <source>
        <dbReference type="ARBA" id="ARBA00023004"/>
    </source>
</evidence>
<evidence type="ECO:0000313" key="18">
    <source>
        <dbReference type="EMBL" id="GJF18350.1"/>
    </source>
</evidence>
<evidence type="ECO:0000256" key="12">
    <source>
        <dbReference type="ARBA" id="ARBA00029436"/>
    </source>
</evidence>
<dbReference type="InterPro" id="IPR000581">
    <property type="entry name" value="ILV_EDD_N"/>
</dbReference>
<comment type="pathway">
    <text evidence="13 15">Amino-acid biosynthesis; L-isoleucine biosynthesis; L-isoleucine from 2-oxobutanoate: step 3/4.</text>
</comment>
<evidence type="ECO:0000256" key="11">
    <source>
        <dbReference type="ARBA" id="ARBA00029304"/>
    </source>
</evidence>
<feature type="binding site" evidence="15">
    <location>
        <position position="128"/>
    </location>
    <ligand>
        <name>Mg(2+)</name>
        <dbReference type="ChEBI" id="CHEBI:18420"/>
    </ligand>
</feature>
<reference evidence="18 19" key="1">
    <citation type="submission" date="2021-08" db="EMBL/GenBank/DDBJ databases">
        <title>Draft genome sequence of Mycolicibacterium sp. NGTWS1702 strain.</title>
        <authorList>
            <person name="Matsumoto M."/>
            <person name="Tang B.C.C."/>
            <person name="Machida Y."/>
            <person name="Matoyama H."/>
            <person name="Kishihara T."/>
            <person name="Sato S."/>
            <person name="Kondo I."/>
            <person name="Sano M."/>
            <person name="Kato G."/>
        </authorList>
    </citation>
    <scope>NUCLEOTIDE SEQUENCE [LARGE SCALE GENOMIC DNA]</scope>
    <source>
        <strain evidence="18 19">NGTWSNA01</strain>
    </source>
</reference>
<dbReference type="NCBIfam" id="TIGR00110">
    <property type="entry name" value="ilvD"/>
    <property type="match status" value="1"/>
</dbReference>
<keyword evidence="10 15" id="KW-0100">Branched-chain amino acid biosynthesis</keyword>
<comment type="catalytic activity">
    <reaction evidence="11">
        <text>(2R)-2,3-dihydroxy-3-methylbutanoate = 3-methyl-2-oxobutanoate + H2O</text>
        <dbReference type="Rhea" id="RHEA:24809"/>
        <dbReference type="ChEBI" id="CHEBI:11851"/>
        <dbReference type="ChEBI" id="CHEBI:15377"/>
        <dbReference type="ChEBI" id="CHEBI:49072"/>
        <dbReference type="EC" id="4.2.1.9"/>
    </reaction>
    <physiologicalReaction direction="left-to-right" evidence="11">
        <dbReference type="Rhea" id="RHEA:24810"/>
    </physiologicalReaction>
</comment>
<evidence type="ECO:0000256" key="3">
    <source>
        <dbReference type="ARBA" id="ARBA00022605"/>
    </source>
</evidence>
<evidence type="ECO:0000256" key="4">
    <source>
        <dbReference type="ARBA" id="ARBA00022714"/>
    </source>
</evidence>
<dbReference type="Pfam" id="PF24877">
    <property type="entry name" value="ILV_EDD_C"/>
    <property type="match status" value="1"/>
</dbReference>
<keyword evidence="7 15" id="KW-0408">Iron</keyword>
<comment type="cofactor">
    <cofactor evidence="1 15">
        <name>Mg(2+)</name>
        <dbReference type="ChEBI" id="CHEBI:18420"/>
    </cofactor>
</comment>
<comment type="pathway">
    <text evidence="12 15">Amino-acid biosynthesis; L-valine biosynthesis; L-valine from pyruvate: step 3/4.</text>
</comment>
<comment type="similarity">
    <text evidence="2 15">Belongs to the IlvD/Edd family.</text>
</comment>
<dbReference type="PROSITE" id="PS00887">
    <property type="entry name" value="ILVD_EDD_2"/>
    <property type="match status" value="1"/>
</dbReference>
<feature type="active site" description="Proton acceptor" evidence="15">
    <location>
        <position position="481"/>
    </location>
</feature>
<evidence type="ECO:0000256" key="10">
    <source>
        <dbReference type="ARBA" id="ARBA00023304"/>
    </source>
</evidence>
<comment type="subunit">
    <text evidence="15">Homodimer.</text>
</comment>
<keyword evidence="6 15" id="KW-0460">Magnesium</keyword>
<keyword evidence="4 15" id="KW-0001">2Fe-2S</keyword>
<dbReference type="Pfam" id="PF00920">
    <property type="entry name" value="ILVD_EDD_N"/>
    <property type="match status" value="1"/>
</dbReference>
<dbReference type="InterPro" id="IPR020558">
    <property type="entry name" value="DiOHA_6PGluconate_deHydtase_CS"/>
</dbReference>
<dbReference type="InterPro" id="IPR004404">
    <property type="entry name" value="DihydroxyA_deHydtase"/>
</dbReference>
<feature type="domain" description="Dihydroxy-acid/6-phosphogluconate dehydratase N-terminal" evidence="16">
    <location>
        <begin position="39"/>
        <end position="361"/>
    </location>
</feature>
<gene>
    <name evidence="15 18" type="primary">ilvD</name>
    <name evidence="18" type="ORF">NGTWS1702_26190</name>
</gene>
<dbReference type="InterPro" id="IPR037237">
    <property type="entry name" value="IlvD/EDD_N"/>
</dbReference>
<keyword evidence="3 15" id="KW-0028">Amino-acid biosynthesis</keyword>
<evidence type="ECO:0000256" key="9">
    <source>
        <dbReference type="ARBA" id="ARBA00023239"/>
    </source>
</evidence>
<keyword evidence="8 15" id="KW-0411">Iron-sulfur</keyword>
<dbReference type="NCBIfam" id="NF002068">
    <property type="entry name" value="PRK00911.1"/>
    <property type="match status" value="1"/>
</dbReference>
<organism evidence="18 19">
    <name type="scientific">Mycolicibacterium cyprinidarum</name>
    <dbReference type="NCBI Taxonomy" id="2860311"/>
    <lineage>
        <taxon>Bacteria</taxon>
        <taxon>Bacillati</taxon>
        <taxon>Actinomycetota</taxon>
        <taxon>Actinomycetes</taxon>
        <taxon>Mycobacteriales</taxon>
        <taxon>Mycobacteriaceae</taxon>
        <taxon>Mycolicibacterium</taxon>
    </lineage>
</organism>
<feature type="modified residue" description="N6-carboxylysine" evidence="15">
    <location>
        <position position="129"/>
    </location>
</feature>
<comment type="cofactor">
    <cofactor evidence="15">
        <name>[2Fe-2S] cluster</name>
        <dbReference type="ChEBI" id="CHEBI:190135"/>
    </cofactor>
    <text evidence="15">Binds 1 [2Fe-2S] cluster per subunit. This cluster acts as a Lewis acid cofactor.</text>
</comment>
<evidence type="ECO:0000256" key="8">
    <source>
        <dbReference type="ARBA" id="ARBA00023014"/>
    </source>
</evidence>
<dbReference type="SUPFAM" id="SSF143975">
    <property type="entry name" value="IlvD/EDD N-terminal domain-like"/>
    <property type="match status" value="1"/>
</dbReference>
<dbReference type="PROSITE" id="PS00886">
    <property type="entry name" value="ILVD_EDD_1"/>
    <property type="match status" value="1"/>
</dbReference>
<comment type="catalytic activity">
    <reaction evidence="15">
        <text>(2R,3R)-2,3-dihydroxy-3-methylpentanoate = (S)-3-methyl-2-oxopentanoate + H2O</text>
        <dbReference type="Rhea" id="RHEA:27694"/>
        <dbReference type="ChEBI" id="CHEBI:15377"/>
        <dbReference type="ChEBI" id="CHEBI:35146"/>
        <dbReference type="ChEBI" id="CHEBI:49258"/>
        <dbReference type="EC" id="4.2.1.9"/>
    </reaction>
</comment>
<feature type="binding site" evidence="15">
    <location>
        <position position="86"/>
    </location>
    <ligand>
        <name>Mg(2+)</name>
        <dbReference type="ChEBI" id="CHEBI:18420"/>
    </ligand>
</feature>
<dbReference type="PANTHER" id="PTHR21000">
    <property type="entry name" value="DIHYDROXY-ACID DEHYDRATASE DAD"/>
    <property type="match status" value="1"/>
</dbReference>
<dbReference type="EC" id="4.2.1.9" evidence="14 15"/>
<evidence type="ECO:0000256" key="2">
    <source>
        <dbReference type="ARBA" id="ARBA00006486"/>
    </source>
</evidence>
<evidence type="ECO:0000259" key="16">
    <source>
        <dbReference type="Pfam" id="PF00920"/>
    </source>
</evidence>
<dbReference type="Proteomes" id="UP001060504">
    <property type="component" value="Unassembled WGS sequence"/>
</dbReference>
<accession>A0ABQ4VCK1</accession>
<evidence type="ECO:0000259" key="17">
    <source>
        <dbReference type="Pfam" id="PF24877"/>
    </source>
</evidence>
<dbReference type="EMBL" id="BPRH01002741">
    <property type="protein sequence ID" value="GJF18350.1"/>
    <property type="molecule type" value="Genomic_DNA"/>
</dbReference>
<proteinExistence type="inferred from homology"/>
<protein>
    <recommendedName>
        <fullName evidence="14 15">Dihydroxy-acid dehydratase</fullName>
        <shortName evidence="15">DAD</shortName>
        <ecNumber evidence="14 15">4.2.1.9</ecNumber>
    </recommendedName>
</protein>
<comment type="function">
    <text evidence="15">Functions in the biosynthesis of branched-chain amino acids. Catalyzes the dehydration of (2R,3R)-2,3-dihydroxy-3-methylpentanoate (2,3-dihydroxy-3-methylvalerate) into 2-oxo-3-methylpentanoate (2-oxo-3-methylvalerate) and of (2R)-2,3-dihydroxy-3-methylbutanoate (2,3-dihydroxyisovalerate) into 2-oxo-3-methylbutanoate (2-oxoisovalerate), the penultimate precursor to L-isoleucine and L-valine, respectively.</text>
</comment>
<dbReference type="InterPro" id="IPR050165">
    <property type="entry name" value="DHAD_IlvD/Edd"/>
</dbReference>
<evidence type="ECO:0000256" key="6">
    <source>
        <dbReference type="ARBA" id="ARBA00022842"/>
    </source>
</evidence>
<dbReference type="InterPro" id="IPR042096">
    <property type="entry name" value="Dihydro-acid_dehy_C"/>
</dbReference>
<dbReference type="Gene3D" id="3.50.30.80">
    <property type="entry name" value="IlvD/EDD C-terminal domain-like"/>
    <property type="match status" value="1"/>
</dbReference>
<name>A0ABQ4VCK1_9MYCO</name>
<evidence type="ECO:0000256" key="14">
    <source>
        <dbReference type="ARBA" id="ARBA00029490"/>
    </source>
</evidence>
<dbReference type="InterPro" id="IPR056740">
    <property type="entry name" value="ILV_EDD_C"/>
</dbReference>
<dbReference type="PANTHER" id="PTHR21000:SF5">
    <property type="entry name" value="DIHYDROXY-ACID DEHYDRATASE, MITOCHONDRIAL"/>
    <property type="match status" value="1"/>
</dbReference>
<keyword evidence="5 15" id="KW-0479">Metal-binding</keyword>
<evidence type="ECO:0000256" key="13">
    <source>
        <dbReference type="ARBA" id="ARBA00029437"/>
    </source>
</evidence>
<feature type="domain" description="Dihydroxy-acid/6-phosphogluconate dehydratase C-terminal" evidence="17">
    <location>
        <begin position="373"/>
        <end position="562"/>
    </location>
</feature>
<dbReference type="HAMAP" id="MF_00012">
    <property type="entry name" value="IlvD"/>
    <property type="match status" value="1"/>
</dbReference>
<evidence type="ECO:0000256" key="5">
    <source>
        <dbReference type="ARBA" id="ARBA00022723"/>
    </source>
</evidence>
<evidence type="ECO:0000256" key="1">
    <source>
        <dbReference type="ARBA" id="ARBA00001946"/>
    </source>
</evidence>
<feature type="binding site" evidence="15">
    <location>
        <position position="455"/>
    </location>
    <ligand>
        <name>Mg(2+)</name>
        <dbReference type="ChEBI" id="CHEBI:18420"/>
    </ligand>
</feature>
<sequence length="565" mass="58464">MPSGPDIKPRSRDVTDGLEKTAARGMLRAVGMGDDDWVKSQIGVASSWNEITPCNLSLDRLAKAVKEGVFAAGGFPMEFGTISVSDGISMGHEGMHFSLVSREVIADSVETVMMAERLDGSVLLAGCDKSLPGMLMAAARLDLASVFLYAGSIMPGKAVLSDGSERDVTIIDAFEAVGACSRGLMSREDVDTIERAICPGEGACGGMYTANTMASAAEAIGMSLPGSAAPPASDRRRDGFAKASGEAVVELLKRGITARDIMTKEAFENAIAVVMAFGGSTNAVLHLLAIASEADVKLTLDDFIRVGAKVPHLADVKPFGRHVMYDVDQIGGVPVIMKALLDAGLLHGDCLTVTGQTMAENLAHIAPPDPDGKVLRALANPIHPTGGITILHGLLAPEGAVVKSAGFDSDVFEGTARVFDGERAAMDALEDGTIVGGDVVVIRYEGPKGGPGMREMLAITGAIKGAGLGKDVLLMTDGRFSGGTTGLCVGHVAPEAVDAGPIAFVRDGDRIRLDVGKGTLDLLVEADEFDSRKAGFTPPAPKYPTGVLAKYRKLVGSAATGAVCG</sequence>
<keyword evidence="19" id="KW-1185">Reference proteome</keyword>
<feature type="binding site" description="via carbamate group" evidence="15">
    <location>
        <position position="129"/>
    </location>
    <ligand>
        <name>Mg(2+)</name>
        <dbReference type="ChEBI" id="CHEBI:18420"/>
    </ligand>
</feature>
<feature type="binding site" evidence="15">
    <location>
        <position position="54"/>
    </location>
    <ligand>
        <name>[2Fe-2S] cluster</name>
        <dbReference type="ChEBI" id="CHEBI:190135"/>
    </ligand>
</feature>
<comment type="caution">
    <text evidence="18">The sequence shown here is derived from an EMBL/GenBank/DDBJ whole genome shotgun (WGS) entry which is preliminary data.</text>
</comment>
<dbReference type="SUPFAM" id="SSF52016">
    <property type="entry name" value="LeuD/IlvD-like"/>
    <property type="match status" value="1"/>
</dbReference>
<evidence type="ECO:0000256" key="15">
    <source>
        <dbReference type="HAMAP-Rule" id="MF_00012"/>
    </source>
</evidence>
<comment type="caution">
    <text evidence="15">Lacks conserved residue(s) required for the propagation of feature annotation.</text>
</comment>
<keyword evidence="9 15" id="KW-0456">Lyase</keyword>